<protein>
    <submittedName>
        <fullName evidence="1">Uncharacterized protein</fullName>
    </submittedName>
</protein>
<proteinExistence type="predicted"/>
<reference evidence="1 2" key="1">
    <citation type="submission" date="2019-07" db="EMBL/GenBank/DDBJ databases">
        <title>Genome sequencing of Parabacteroides distasonis iSURF_7.</title>
        <authorList>
            <person name="Degefu H.N."/>
            <person name="Ruoff K.L."/>
            <person name="Price C.E."/>
            <person name="Valls R.A."/>
            <person name="O'Toole G.A."/>
        </authorList>
    </citation>
    <scope>NUCLEOTIDE SEQUENCE [LARGE SCALE GENOMIC DNA]</scope>
    <source>
        <strain evidence="1 2">CFPLTA003_1B</strain>
    </source>
</reference>
<name>A0A5C6KKV5_PARDI</name>
<gene>
    <name evidence="1" type="ORF">FSA05_00050</name>
</gene>
<evidence type="ECO:0000313" key="2">
    <source>
        <dbReference type="Proteomes" id="UP000315827"/>
    </source>
</evidence>
<dbReference type="RefSeq" id="WP_146374653.1">
    <property type="nucleotide sequence ID" value="NZ_VOHW01000001.1"/>
</dbReference>
<sequence length="102" mass="11714">MKTEEFAAQLLSVTKTTVSNHNMNPIGFAHCNKPKQEQPKEDVQQKVNSLLPEPAIDALLGAFREWFEFESTHYTTGGFGCQNDYALRKKIEAVRELYPKRR</sequence>
<organism evidence="1 2">
    <name type="scientific">Parabacteroides distasonis</name>
    <dbReference type="NCBI Taxonomy" id="823"/>
    <lineage>
        <taxon>Bacteria</taxon>
        <taxon>Pseudomonadati</taxon>
        <taxon>Bacteroidota</taxon>
        <taxon>Bacteroidia</taxon>
        <taxon>Bacteroidales</taxon>
        <taxon>Tannerellaceae</taxon>
        <taxon>Parabacteroides</taxon>
    </lineage>
</organism>
<dbReference type="AlphaFoldDB" id="A0A5C6KKV5"/>
<dbReference type="EMBL" id="VOHW01000001">
    <property type="protein sequence ID" value="TWV64052.1"/>
    <property type="molecule type" value="Genomic_DNA"/>
</dbReference>
<comment type="caution">
    <text evidence="1">The sequence shown here is derived from an EMBL/GenBank/DDBJ whole genome shotgun (WGS) entry which is preliminary data.</text>
</comment>
<evidence type="ECO:0000313" key="1">
    <source>
        <dbReference type="EMBL" id="TWV64052.1"/>
    </source>
</evidence>
<dbReference type="Proteomes" id="UP000315827">
    <property type="component" value="Unassembled WGS sequence"/>
</dbReference>
<accession>A0A5C6KKV5</accession>